<accession>A0A0A9ARK9</accession>
<dbReference type="EMBL" id="GBRH01244129">
    <property type="protein sequence ID" value="JAD53766.1"/>
    <property type="molecule type" value="Transcribed_RNA"/>
</dbReference>
<proteinExistence type="predicted"/>
<reference evidence="1" key="1">
    <citation type="submission" date="2014-09" db="EMBL/GenBank/DDBJ databases">
        <authorList>
            <person name="Magalhaes I.L.F."/>
            <person name="Oliveira U."/>
            <person name="Santos F.R."/>
            <person name="Vidigal T.H.D.A."/>
            <person name="Brescovit A.D."/>
            <person name="Santos A.J."/>
        </authorList>
    </citation>
    <scope>NUCLEOTIDE SEQUENCE</scope>
    <source>
        <tissue evidence="1">Shoot tissue taken approximately 20 cm above the soil surface</tissue>
    </source>
</reference>
<sequence length="21" mass="2389">MAQITEVTCNNLDKFGSKQFN</sequence>
<dbReference type="AlphaFoldDB" id="A0A0A9ARK9"/>
<name>A0A0A9ARK9_ARUDO</name>
<protein>
    <submittedName>
        <fullName evidence="1">Uncharacterized protein</fullName>
    </submittedName>
</protein>
<evidence type="ECO:0000313" key="1">
    <source>
        <dbReference type="EMBL" id="JAD53766.1"/>
    </source>
</evidence>
<organism evidence="1">
    <name type="scientific">Arundo donax</name>
    <name type="common">Giant reed</name>
    <name type="synonym">Donax arundinaceus</name>
    <dbReference type="NCBI Taxonomy" id="35708"/>
    <lineage>
        <taxon>Eukaryota</taxon>
        <taxon>Viridiplantae</taxon>
        <taxon>Streptophyta</taxon>
        <taxon>Embryophyta</taxon>
        <taxon>Tracheophyta</taxon>
        <taxon>Spermatophyta</taxon>
        <taxon>Magnoliopsida</taxon>
        <taxon>Liliopsida</taxon>
        <taxon>Poales</taxon>
        <taxon>Poaceae</taxon>
        <taxon>PACMAD clade</taxon>
        <taxon>Arundinoideae</taxon>
        <taxon>Arundineae</taxon>
        <taxon>Arundo</taxon>
    </lineage>
</organism>
<reference evidence="1" key="2">
    <citation type="journal article" date="2015" name="Data Brief">
        <title>Shoot transcriptome of the giant reed, Arundo donax.</title>
        <authorList>
            <person name="Barrero R.A."/>
            <person name="Guerrero F.D."/>
            <person name="Moolhuijzen P."/>
            <person name="Goolsby J.A."/>
            <person name="Tidwell J."/>
            <person name="Bellgard S.E."/>
            <person name="Bellgard M.I."/>
        </authorList>
    </citation>
    <scope>NUCLEOTIDE SEQUENCE</scope>
    <source>
        <tissue evidence="1">Shoot tissue taken approximately 20 cm above the soil surface</tissue>
    </source>
</reference>